<dbReference type="InterPro" id="IPR052906">
    <property type="entry name" value="Type_IV_Methyl-Rstrct_Enzyme"/>
</dbReference>
<protein>
    <submittedName>
        <fullName evidence="3">Restriction endonuclease</fullName>
    </submittedName>
</protein>
<gene>
    <name evidence="3" type="ORF">ACFQVD_36015</name>
</gene>
<proteinExistence type="predicted"/>
<dbReference type="Proteomes" id="UP001596514">
    <property type="component" value="Unassembled WGS sequence"/>
</dbReference>
<dbReference type="SUPFAM" id="SSF52980">
    <property type="entry name" value="Restriction endonuclease-like"/>
    <property type="match status" value="1"/>
</dbReference>
<organism evidence="3 4">
    <name type="scientific">Streptosporangium amethystogenes subsp. fukuiense</name>
    <dbReference type="NCBI Taxonomy" id="698418"/>
    <lineage>
        <taxon>Bacteria</taxon>
        <taxon>Bacillati</taxon>
        <taxon>Actinomycetota</taxon>
        <taxon>Actinomycetes</taxon>
        <taxon>Streptosporangiales</taxon>
        <taxon>Streptosporangiaceae</taxon>
        <taxon>Streptosporangium</taxon>
    </lineage>
</organism>
<keyword evidence="3" id="KW-0255">Endonuclease</keyword>
<evidence type="ECO:0000259" key="2">
    <source>
        <dbReference type="Pfam" id="PF04471"/>
    </source>
</evidence>
<dbReference type="Gene3D" id="3.40.1350.10">
    <property type="match status" value="1"/>
</dbReference>
<keyword evidence="3" id="KW-0540">Nuclease</keyword>
<keyword evidence="4" id="KW-1185">Reference proteome</keyword>
<evidence type="ECO:0000256" key="1">
    <source>
        <dbReference type="SAM" id="Phobius"/>
    </source>
</evidence>
<dbReference type="PANTHER" id="PTHR30015">
    <property type="entry name" value="MRR RESTRICTION SYSTEM PROTEIN"/>
    <property type="match status" value="1"/>
</dbReference>
<dbReference type="Pfam" id="PF04471">
    <property type="entry name" value="Mrr_cat"/>
    <property type="match status" value="1"/>
</dbReference>
<feature type="transmembrane region" description="Helical" evidence="1">
    <location>
        <begin position="39"/>
        <end position="60"/>
    </location>
</feature>
<dbReference type="InterPro" id="IPR011856">
    <property type="entry name" value="tRNA_endonuc-like_dom_sf"/>
</dbReference>
<feature type="transmembrane region" description="Helical" evidence="1">
    <location>
        <begin position="12"/>
        <end position="33"/>
    </location>
</feature>
<dbReference type="GO" id="GO:0004519">
    <property type="term" value="F:endonuclease activity"/>
    <property type="evidence" value="ECO:0007669"/>
    <property type="project" value="UniProtKB-KW"/>
</dbReference>
<feature type="domain" description="Restriction endonuclease type IV Mrr" evidence="2">
    <location>
        <begin position="83"/>
        <end position="193"/>
    </location>
</feature>
<evidence type="ECO:0000313" key="3">
    <source>
        <dbReference type="EMBL" id="MFC7605521.1"/>
    </source>
</evidence>
<evidence type="ECO:0000313" key="4">
    <source>
        <dbReference type="Proteomes" id="UP001596514"/>
    </source>
</evidence>
<keyword evidence="1" id="KW-0812">Transmembrane</keyword>
<dbReference type="EMBL" id="JBHTEE010000001">
    <property type="protein sequence ID" value="MFC7605521.1"/>
    <property type="molecule type" value="Genomic_DNA"/>
</dbReference>
<accession>A0ABW2TCI6</accession>
<sequence length="216" mass="23705">MARRRSRRGQGNVDWLLWPVAIAVFLVVARWLIDVVVANRPLIIGLTVLLVAGLVGLLVLRRRTIDARQREWLRDNARLERVDRMTGVEFESLVEALLRRDGFHKVRRIGGSGDGGVDVIGTAPAGDLFVIQCKRWAKSVGSPEVRNLLGALHAYPEHRGVLVTTTRFTAPAKQCAAGTNLLLIDREQLAAWLNGASALAPSACATGGLWPPRHQC</sequence>
<dbReference type="InterPro" id="IPR011335">
    <property type="entry name" value="Restrct_endonuc-II-like"/>
</dbReference>
<keyword evidence="1" id="KW-1133">Transmembrane helix</keyword>
<keyword evidence="3" id="KW-0378">Hydrolase</keyword>
<dbReference type="PANTHER" id="PTHR30015:SF6">
    <property type="entry name" value="SLL1429 PROTEIN"/>
    <property type="match status" value="1"/>
</dbReference>
<comment type="caution">
    <text evidence="3">The sequence shown here is derived from an EMBL/GenBank/DDBJ whole genome shotgun (WGS) entry which is preliminary data.</text>
</comment>
<name>A0ABW2TCI6_9ACTN</name>
<dbReference type="RefSeq" id="WP_343969105.1">
    <property type="nucleotide sequence ID" value="NZ_BAAAGK010000072.1"/>
</dbReference>
<keyword evidence="1" id="KW-0472">Membrane</keyword>
<dbReference type="InterPro" id="IPR007560">
    <property type="entry name" value="Restrct_endonuc_IV_Mrr"/>
</dbReference>
<reference evidence="4" key="1">
    <citation type="journal article" date="2019" name="Int. J. Syst. Evol. Microbiol.">
        <title>The Global Catalogue of Microorganisms (GCM) 10K type strain sequencing project: providing services to taxonomists for standard genome sequencing and annotation.</title>
        <authorList>
            <consortium name="The Broad Institute Genomics Platform"/>
            <consortium name="The Broad Institute Genome Sequencing Center for Infectious Disease"/>
            <person name="Wu L."/>
            <person name="Ma J."/>
        </authorList>
    </citation>
    <scope>NUCLEOTIDE SEQUENCE [LARGE SCALE GENOMIC DNA]</scope>
    <source>
        <strain evidence="4">JCM 10083</strain>
    </source>
</reference>